<gene>
    <name evidence="1" type="ORF">BDN72DRAFT_92309</name>
</gene>
<reference evidence="1 2" key="1">
    <citation type="journal article" date="2019" name="Nat. Ecol. Evol.">
        <title>Megaphylogeny resolves global patterns of mushroom evolution.</title>
        <authorList>
            <person name="Varga T."/>
            <person name="Krizsan K."/>
            <person name="Foldi C."/>
            <person name="Dima B."/>
            <person name="Sanchez-Garcia M."/>
            <person name="Sanchez-Ramirez S."/>
            <person name="Szollosi G.J."/>
            <person name="Szarkandi J.G."/>
            <person name="Papp V."/>
            <person name="Albert L."/>
            <person name="Andreopoulos W."/>
            <person name="Angelini C."/>
            <person name="Antonin V."/>
            <person name="Barry K.W."/>
            <person name="Bougher N.L."/>
            <person name="Buchanan P."/>
            <person name="Buyck B."/>
            <person name="Bense V."/>
            <person name="Catcheside P."/>
            <person name="Chovatia M."/>
            <person name="Cooper J."/>
            <person name="Damon W."/>
            <person name="Desjardin D."/>
            <person name="Finy P."/>
            <person name="Geml J."/>
            <person name="Haridas S."/>
            <person name="Hughes K."/>
            <person name="Justo A."/>
            <person name="Karasinski D."/>
            <person name="Kautmanova I."/>
            <person name="Kiss B."/>
            <person name="Kocsube S."/>
            <person name="Kotiranta H."/>
            <person name="LaButti K.M."/>
            <person name="Lechner B.E."/>
            <person name="Liimatainen K."/>
            <person name="Lipzen A."/>
            <person name="Lukacs Z."/>
            <person name="Mihaltcheva S."/>
            <person name="Morgado L.N."/>
            <person name="Niskanen T."/>
            <person name="Noordeloos M.E."/>
            <person name="Ohm R.A."/>
            <person name="Ortiz-Santana B."/>
            <person name="Ovrebo C."/>
            <person name="Racz N."/>
            <person name="Riley R."/>
            <person name="Savchenko A."/>
            <person name="Shiryaev A."/>
            <person name="Soop K."/>
            <person name="Spirin V."/>
            <person name="Szebenyi C."/>
            <person name="Tomsovsky M."/>
            <person name="Tulloss R.E."/>
            <person name="Uehling J."/>
            <person name="Grigoriev I.V."/>
            <person name="Vagvolgyi C."/>
            <person name="Papp T."/>
            <person name="Martin F.M."/>
            <person name="Miettinen O."/>
            <person name="Hibbett D.S."/>
            <person name="Nagy L.G."/>
        </authorList>
    </citation>
    <scope>NUCLEOTIDE SEQUENCE [LARGE SCALE GENOMIC DNA]</scope>
    <source>
        <strain evidence="1 2">NL-1719</strain>
    </source>
</reference>
<evidence type="ECO:0000313" key="2">
    <source>
        <dbReference type="Proteomes" id="UP000308600"/>
    </source>
</evidence>
<protein>
    <submittedName>
        <fullName evidence="1">Uncharacterized protein</fullName>
    </submittedName>
</protein>
<dbReference type="EMBL" id="ML208372">
    <property type="protein sequence ID" value="TFK67606.1"/>
    <property type="molecule type" value="Genomic_DNA"/>
</dbReference>
<sequence>MVGKFSPEDRTIEPVLWRPFEGSSENYLDYLPVFPTYVFASGHCLPTPKEDQSLTDANNLSGSRSFIIAVGDYVNDGRQNGSIQAFYDITQPHRKRTPTPKEYERISLSGACHSVTKKGLLRIRIDTIALGLGNQPPPAHEPINSMLTSPRSKYRIPTKTDE</sequence>
<evidence type="ECO:0000313" key="1">
    <source>
        <dbReference type="EMBL" id="TFK67606.1"/>
    </source>
</evidence>
<proteinExistence type="predicted"/>
<keyword evidence="2" id="KW-1185">Reference proteome</keyword>
<accession>A0ACD3AQM0</accession>
<dbReference type="Proteomes" id="UP000308600">
    <property type="component" value="Unassembled WGS sequence"/>
</dbReference>
<name>A0ACD3AQM0_9AGAR</name>
<organism evidence="1 2">
    <name type="scientific">Pluteus cervinus</name>
    <dbReference type="NCBI Taxonomy" id="181527"/>
    <lineage>
        <taxon>Eukaryota</taxon>
        <taxon>Fungi</taxon>
        <taxon>Dikarya</taxon>
        <taxon>Basidiomycota</taxon>
        <taxon>Agaricomycotina</taxon>
        <taxon>Agaricomycetes</taxon>
        <taxon>Agaricomycetidae</taxon>
        <taxon>Agaricales</taxon>
        <taxon>Pluteineae</taxon>
        <taxon>Pluteaceae</taxon>
        <taxon>Pluteus</taxon>
    </lineage>
</organism>